<proteinExistence type="inferred from homology"/>
<organism evidence="12 13">
    <name type="scientific">Moniliophthora roreri (strain MCA 2997)</name>
    <name type="common">Cocoa frosty pod rot fungus</name>
    <name type="synonym">Crinipellis roreri</name>
    <dbReference type="NCBI Taxonomy" id="1381753"/>
    <lineage>
        <taxon>Eukaryota</taxon>
        <taxon>Fungi</taxon>
        <taxon>Dikarya</taxon>
        <taxon>Basidiomycota</taxon>
        <taxon>Agaricomycotina</taxon>
        <taxon>Agaricomycetes</taxon>
        <taxon>Agaricomycetidae</taxon>
        <taxon>Agaricales</taxon>
        <taxon>Marasmiineae</taxon>
        <taxon>Marasmiaceae</taxon>
        <taxon>Moniliophthora</taxon>
    </lineage>
</organism>
<feature type="domain" description="Sde2 ubiquitin" evidence="10">
    <location>
        <begin position="5"/>
        <end position="82"/>
    </location>
</feature>
<keyword evidence="13" id="KW-1185">Reference proteome</keyword>
<evidence type="ECO:0000256" key="5">
    <source>
        <dbReference type="ARBA" id="ARBA00022664"/>
    </source>
</evidence>
<evidence type="ECO:0000256" key="8">
    <source>
        <dbReference type="ARBA" id="ARBA00023306"/>
    </source>
</evidence>
<dbReference type="GO" id="GO:0005634">
    <property type="term" value="C:nucleus"/>
    <property type="evidence" value="ECO:0007669"/>
    <property type="project" value="UniProtKB-SubCell"/>
</dbReference>
<keyword evidence="6" id="KW-0508">mRNA splicing</keyword>
<comment type="subcellular location">
    <subcellularLocation>
        <location evidence="2">Cytoplasm</location>
    </subcellularLocation>
    <subcellularLocation>
        <location evidence="1">Nucleus</location>
    </subcellularLocation>
</comment>
<evidence type="ECO:0000259" key="10">
    <source>
        <dbReference type="Pfam" id="PF13019"/>
    </source>
</evidence>
<comment type="caution">
    <text evidence="12">The sequence shown here is derived from an EMBL/GenBank/DDBJ whole genome shotgun (WGS) entry which is preliminary data.</text>
</comment>
<evidence type="ECO:0000313" key="13">
    <source>
        <dbReference type="Proteomes" id="UP000017559"/>
    </source>
</evidence>
<evidence type="ECO:0000256" key="9">
    <source>
        <dbReference type="SAM" id="MobiDB-lite"/>
    </source>
</evidence>
<dbReference type="HOGENOM" id="CLU_060603_1_1_1"/>
<evidence type="ECO:0000256" key="7">
    <source>
        <dbReference type="ARBA" id="ARBA00023242"/>
    </source>
</evidence>
<feature type="compositionally biased region" description="Low complexity" evidence="9">
    <location>
        <begin position="163"/>
        <end position="175"/>
    </location>
</feature>
<dbReference type="Pfam" id="PF13019">
    <property type="entry name" value="Sde2_N_Ubi_yeast"/>
    <property type="match status" value="1"/>
</dbReference>
<evidence type="ECO:0000313" key="12">
    <source>
        <dbReference type="EMBL" id="ESK92362.1"/>
    </source>
</evidence>
<dbReference type="AlphaFoldDB" id="V2XF57"/>
<dbReference type="STRING" id="1381753.V2XF57"/>
<evidence type="ECO:0000256" key="4">
    <source>
        <dbReference type="ARBA" id="ARBA00022490"/>
    </source>
</evidence>
<keyword evidence="5" id="KW-0507">mRNA processing</keyword>
<feature type="region of interest" description="Disordered" evidence="9">
    <location>
        <begin position="244"/>
        <end position="263"/>
    </location>
</feature>
<dbReference type="InterPro" id="IPR051421">
    <property type="entry name" value="RNA_Proc_DNA_Dmg_Regulator"/>
</dbReference>
<feature type="region of interest" description="Disordered" evidence="9">
    <location>
        <begin position="156"/>
        <end position="186"/>
    </location>
</feature>
<comment type="similarity">
    <text evidence="3">Belongs to the SDE2 family.</text>
</comment>
<protein>
    <submittedName>
        <fullName evidence="12">Uncharacterized protein</fullName>
    </submittedName>
</protein>
<evidence type="ECO:0000256" key="6">
    <source>
        <dbReference type="ARBA" id="ARBA00023187"/>
    </source>
</evidence>
<dbReference type="InterPro" id="IPR024974">
    <property type="entry name" value="Sde2_N"/>
</dbReference>
<dbReference type="GO" id="GO:0005737">
    <property type="term" value="C:cytoplasm"/>
    <property type="evidence" value="ECO:0007669"/>
    <property type="project" value="UniProtKB-SubCell"/>
</dbReference>
<accession>V2XF57</accession>
<dbReference type="InterPro" id="IPR053822">
    <property type="entry name" value="SDE2-like_dom"/>
</dbReference>
<reference evidence="12 13" key="1">
    <citation type="journal article" date="2014" name="BMC Genomics">
        <title>Genome and secretome analysis of the hemibiotrophic fungal pathogen, Moniliophthora roreri, which causes frosty pod rot disease of cacao: mechanisms of the biotrophic and necrotrophic phases.</title>
        <authorList>
            <person name="Meinhardt L.W."/>
            <person name="Costa G.G.L."/>
            <person name="Thomazella D.P.T."/>
            <person name="Teixeira P.J.P.L."/>
            <person name="Carazzolle M.F."/>
            <person name="Schuster S.C."/>
            <person name="Carlson J.E."/>
            <person name="Guiltinan M.J."/>
            <person name="Mieczkowski P."/>
            <person name="Farmer A."/>
            <person name="Ramaraj T."/>
            <person name="Crozier J."/>
            <person name="Davis R.E."/>
            <person name="Shao J."/>
            <person name="Melnick R.L."/>
            <person name="Pereira G.A.G."/>
            <person name="Bailey B.A."/>
        </authorList>
    </citation>
    <scope>NUCLEOTIDE SEQUENCE [LARGE SCALE GENOMIC DNA]</scope>
    <source>
        <strain evidence="12 13">MCA 2997</strain>
    </source>
</reference>
<keyword evidence="8" id="KW-0131">Cell cycle</keyword>
<evidence type="ECO:0000256" key="2">
    <source>
        <dbReference type="ARBA" id="ARBA00004496"/>
    </source>
</evidence>
<dbReference type="KEGG" id="mrr:Moror_4595"/>
<feature type="region of interest" description="Disordered" evidence="9">
    <location>
        <begin position="211"/>
        <end position="236"/>
    </location>
</feature>
<dbReference type="Pfam" id="PF22782">
    <property type="entry name" value="SDE2"/>
    <property type="match status" value="1"/>
</dbReference>
<sequence>MISTNLLVSTFSPFPTLSLSVPSDTPISSVLPLLYSKYPSLPAGLSLSLHSGLISANDTPLSSLHDEAQRDVHLVTMRLTPLILGGKGGFGSQLRAAGGRMSSQKTSNNDSCRDLSGRRLSTIKEAKKLAEYLESEPQRAVAKAEAQKAKLEALEKKLGIQPSGSSSKNGESSGEPAQLAGKKHRLDDTEYLEQSRELIDGVKSAVSVAMLKKKKKAKTSASTETDAEPLKKEAKPVTAKVVSAATPAAAPPAPAPNVEAIGA</sequence>
<gene>
    <name evidence="12" type="ORF">Moror_4595</name>
</gene>
<evidence type="ECO:0000256" key="3">
    <source>
        <dbReference type="ARBA" id="ARBA00008726"/>
    </source>
</evidence>
<dbReference type="PANTHER" id="PTHR12786">
    <property type="entry name" value="SPLICING FACTOR SF3A-RELATED"/>
    <property type="match status" value="1"/>
</dbReference>
<evidence type="ECO:0000256" key="1">
    <source>
        <dbReference type="ARBA" id="ARBA00004123"/>
    </source>
</evidence>
<feature type="domain" description="SDE2-like" evidence="11">
    <location>
        <begin position="85"/>
        <end position="207"/>
    </location>
</feature>
<feature type="compositionally biased region" description="Polar residues" evidence="9">
    <location>
        <begin position="101"/>
        <end position="110"/>
    </location>
</feature>
<dbReference type="EMBL" id="AWSO01000291">
    <property type="protein sequence ID" value="ESK92362.1"/>
    <property type="molecule type" value="Genomic_DNA"/>
</dbReference>
<dbReference type="GO" id="GO:0008380">
    <property type="term" value="P:RNA splicing"/>
    <property type="evidence" value="ECO:0007669"/>
    <property type="project" value="UniProtKB-KW"/>
</dbReference>
<evidence type="ECO:0000259" key="11">
    <source>
        <dbReference type="Pfam" id="PF22782"/>
    </source>
</evidence>
<dbReference type="GO" id="GO:0006397">
    <property type="term" value="P:mRNA processing"/>
    <property type="evidence" value="ECO:0007669"/>
    <property type="project" value="UniProtKB-KW"/>
</dbReference>
<dbReference type="PANTHER" id="PTHR12786:SF1">
    <property type="entry name" value="SPLICING REGULATOR SDE2"/>
    <property type="match status" value="1"/>
</dbReference>
<dbReference type="OrthoDB" id="547031at2759"/>
<keyword evidence="7" id="KW-0539">Nucleus</keyword>
<keyword evidence="4" id="KW-0963">Cytoplasm</keyword>
<feature type="region of interest" description="Disordered" evidence="9">
    <location>
        <begin position="94"/>
        <end position="118"/>
    </location>
</feature>
<name>V2XF57_MONRO</name>
<dbReference type="Proteomes" id="UP000017559">
    <property type="component" value="Unassembled WGS sequence"/>
</dbReference>